<name>B8CI98_SHEPW</name>
<dbReference type="AlphaFoldDB" id="B8CI98"/>
<accession>B8CI98</accession>
<keyword evidence="2" id="KW-1185">Reference proteome</keyword>
<evidence type="ECO:0000313" key="1">
    <source>
        <dbReference type="EMBL" id="ACJ27373.1"/>
    </source>
</evidence>
<dbReference type="EMBL" id="CP000472">
    <property type="protein sequence ID" value="ACJ27373.1"/>
    <property type="molecule type" value="Genomic_DNA"/>
</dbReference>
<proteinExistence type="predicted"/>
<sequence>MLATGIVMIEVVVRSLISDQFYATLTDELDAISQSWL</sequence>
<dbReference type="KEGG" id="swp:swp_0548"/>
<dbReference type="HOGENOM" id="CLU_3348563_0_0_6"/>
<evidence type="ECO:0000313" key="2">
    <source>
        <dbReference type="Proteomes" id="UP000000753"/>
    </source>
</evidence>
<protein>
    <submittedName>
        <fullName evidence="1">Uncharacterized protein</fullName>
    </submittedName>
</protein>
<organism evidence="1 2">
    <name type="scientific">Shewanella piezotolerans (strain WP3 / JCM 13877)</name>
    <dbReference type="NCBI Taxonomy" id="225849"/>
    <lineage>
        <taxon>Bacteria</taxon>
        <taxon>Pseudomonadati</taxon>
        <taxon>Pseudomonadota</taxon>
        <taxon>Gammaproteobacteria</taxon>
        <taxon>Alteromonadales</taxon>
        <taxon>Shewanellaceae</taxon>
        <taxon>Shewanella</taxon>
    </lineage>
</organism>
<gene>
    <name evidence="1" type="ordered locus">swp_0548</name>
</gene>
<dbReference type="Proteomes" id="UP000000753">
    <property type="component" value="Chromosome"/>
</dbReference>
<reference evidence="1 2" key="1">
    <citation type="journal article" date="2008" name="PLoS ONE">
        <title>Environmental adaptation: genomic analysis of the piezotolerant and psychrotolerant deep-sea iron reducing bacterium Shewanella piezotolerans WP3.</title>
        <authorList>
            <person name="Wang F."/>
            <person name="Wang J."/>
            <person name="Jian H."/>
            <person name="Zhang B."/>
            <person name="Li S."/>
            <person name="Wang F."/>
            <person name="Zeng X."/>
            <person name="Gao L."/>
            <person name="Bartlett D.H."/>
            <person name="Yu J."/>
            <person name="Hu S."/>
            <person name="Xiao X."/>
        </authorList>
    </citation>
    <scope>NUCLEOTIDE SEQUENCE [LARGE SCALE GENOMIC DNA]</scope>
    <source>
        <strain evidence="2">WP3 / JCM 13877</strain>
    </source>
</reference>